<organism evidence="3 4">
    <name type="scientific">Marinomonas arctica</name>
    <dbReference type="NCBI Taxonomy" id="383750"/>
    <lineage>
        <taxon>Bacteria</taxon>
        <taxon>Pseudomonadati</taxon>
        <taxon>Pseudomonadota</taxon>
        <taxon>Gammaproteobacteria</taxon>
        <taxon>Oceanospirillales</taxon>
        <taxon>Oceanospirillaceae</taxon>
        <taxon>Marinomonas</taxon>
    </lineage>
</organism>
<dbReference type="PANTHER" id="PTHR46797:SF1">
    <property type="entry name" value="METHYLPHOSPHONATE SYNTHASE"/>
    <property type="match status" value="1"/>
</dbReference>
<dbReference type="OrthoDB" id="9792093at2"/>
<dbReference type="GO" id="GO:0003677">
    <property type="term" value="F:DNA binding"/>
    <property type="evidence" value="ECO:0007669"/>
    <property type="project" value="UniProtKB-KW"/>
</dbReference>
<dbReference type="KEGG" id="mard:IBG28_13980"/>
<dbReference type="PROSITE" id="PS50943">
    <property type="entry name" value="HTH_CROC1"/>
    <property type="match status" value="1"/>
</dbReference>
<keyword evidence="4" id="KW-1185">Reference proteome</keyword>
<dbReference type="PANTHER" id="PTHR46797">
    <property type="entry name" value="HTH-TYPE TRANSCRIPTIONAL REGULATOR"/>
    <property type="match status" value="1"/>
</dbReference>
<reference evidence="3 4" key="1">
    <citation type="submission" date="2020-09" db="EMBL/GenBank/DDBJ databases">
        <title>Complete genome sequence of an Arctic sea ice bacterium Marinomonas arctica BSI20414.</title>
        <authorList>
            <person name="Liao L."/>
            <person name="Chen B."/>
        </authorList>
    </citation>
    <scope>NUCLEOTIDE SEQUENCE [LARGE SCALE GENOMIC DNA]</scope>
    <source>
        <strain evidence="3 4">BSI20414</strain>
    </source>
</reference>
<dbReference type="SUPFAM" id="SSF51182">
    <property type="entry name" value="RmlC-like cupins"/>
    <property type="match status" value="1"/>
</dbReference>
<dbReference type="Proteomes" id="UP000516370">
    <property type="component" value="Chromosome"/>
</dbReference>
<protein>
    <submittedName>
        <fullName evidence="3">Helix-turn-helix domain-containing protein</fullName>
    </submittedName>
</protein>
<dbReference type="CDD" id="cd00093">
    <property type="entry name" value="HTH_XRE"/>
    <property type="match status" value="1"/>
</dbReference>
<dbReference type="Pfam" id="PF01381">
    <property type="entry name" value="HTH_3"/>
    <property type="match status" value="1"/>
</dbReference>
<accession>A0A7H1JCC4</accession>
<dbReference type="EMBL" id="CP061081">
    <property type="protein sequence ID" value="QNT08140.1"/>
    <property type="molecule type" value="Genomic_DNA"/>
</dbReference>
<dbReference type="InterPro" id="IPR014710">
    <property type="entry name" value="RmlC-like_jellyroll"/>
</dbReference>
<evidence type="ECO:0000313" key="4">
    <source>
        <dbReference type="Proteomes" id="UP000516370"/>
    </source>
</evidence>
<evidence type="ECO:0000313" key="3">
    <source>
        <dbReference type="EMBL" id="QNT08140.1"/>
    </source>
</evidence>
<dbReference type="SMART" id="SM00530">
    <property type="entry name" value="HTH_XRE"/>
    <property type="match status" value="1"/>
</dbReference>
<dbReference type="InterPro" id="IPR011051">
    <property type="entry name" value="RmlC_Cupin_sf"/>
</dbReference>
<dbReference type="InterPro" id="IPR010982">
    <property type="entry name" value="Lambda_DNA-bd_dom_sf"/>
</dbReference>
<evidence type="ECO:0000256" key="1">
    <source>
        <dbReference type="ARBA" id="ARBA00023125"/>
    </source>
</evidence>
<dbReference type="RefSeq" id="WP_111606915.1">
    <property type="nucleotide sequence ID" value="NZ_BMLJ01000010.1"/>
</dbReference>
<dbReference type="Gene3D" id="2.60.120.10">
    <property type="entry name" value="Jelly Rolls"/>
    <property type="match status" value="1"/>
</dbReference>
<name>A0A7H1JCC4_9GAMM</name>
<dbReference type="InterPro" id="IPR001387">
    <property type="entry name" value="Cro/C1-type_HTH"/>
</dbReference>
<dbReference type="SUPFAM" id="SSF47413">
    <property type="entry name" value="lambda repressor-like DNA-binding domains"/>
    <property type="match status" value="1"/>
</dbReference>
<gene>
    <name evidence="3" type="ORF">IBG28_13980</name>
</gene>
<dbReference type="GO" id="GO:0005829">
    <property type="term" value="C:cytosol"/>
    <property type="evidence" value="ECO:0007669"/>
    <property type="project" value="TreeGrafter"/>
</dbReference>
<dbReference type="InterPro" id="IPR050807">
    <property type="entry name" value="TransReg_Diox_bact_type"/>
</dbReference>
<sequence>MNKPILGSLGRNIQNLRMTKGLSLSQLAQDAGLAKSNLSRIEQGDGNPTLETIWRLAVQLNVPFGDLVASVESPLGENGVQVRLIDQGDDNPRVDVYWMSCAPNTIKQSEPHIAGTTEAITLISGKLLAGENDDLRYLDIGKTHTFAADVPHRYQTDDSWATLMMVITYAKQECAKQAYVKQDDTKQDLLS</sequence>
<dbReference type="Gene3D" id="1.10.260.40">
    <property type="entry name" value="lambda repressor-like DNA-binding domains"/>
    <property type="match status" value="1"/>
</dbReference>
<proteinExistence type="predicted"/>
<dbReference type="AlphaFoldDB" id="A0A7H1JCC4"/>
<keyword evidence="1" id="KW-0238">DNA-binding</keyword>
<dbReference type="GO" id="GO:0003700">
    <property type="term" value="F:DNA-binding transcription factor activity"/>
    <property type="evidence" value="ECO:0007669"/>
    <property type="project" value="TreeGrafter"/>
</dbReference>
<evidence type="ECO:0000259" key="2">
    <source>
        <dbReference type="PROSITE" id="PS50943"/>
    </source>
</evidence>
<feature type="domain" description="HTH cro/C1-type" evidence="2">
    <location>
        <begin position="13"/>
        <end position="67"/>
    </location>
</feature>